<dbReference type="EMBL" id="JAAMPC010000014">
    <property type="protein sequence ID" value="KAG2263512.1"/>
    <property type="molecule type" value="Genomic_DNA"/>
</dbReference>
<dbReference type="Proteomes" id="UP000886595">
    <property type="component" value="Unassembled WGS sequence"/>
</dbReference>
<sequence length="96" mass="10613">MTSIKDDETVVPALLPLPPPYPSPKRLVTSSSLVKYSCIMKWKKAGKKREEKGDPFLIAMRKCTTSDVESEDDNVVSKGKNSLKSLVSCKAPCVRE</sequence>
<comment type="caution">
    <text evidence="1">The sequence shown here is derived from an EMBL/GenBank/DDBJ whole genome shotgun (WGS) entry which is preliminary data.</text>
</comment>
<name>A0A8X7Q597_BRACI</name>
<accession>A0A8X7Q597</accession>
<dbReference type="AlphaFoldDB" id="A0A8X7Q597"/>
<organism evidence="1 2">
    <name type="scientific">Brassica carinata</name>
    <name type="common">Ethiopian mustard</name>
    <name type="synonym">Abyssinian cabbage</name>
    <dbReference type="NCBI Taxonomy" id="52824"/>
    <lineage>
        <taxon>Eukaryota</taxon>
        <taxon>Viridiplantae</taxon>
        <taxon>Streptophyta</taxon>
        <taxon>Embryophyta</taxon>
        <taxon>Tracheophyta</taxon>
        <taxon>Spermatophyta</taxon>
        <taxon>Magnoliopsida</taxon>
        <taxon>eudicotyledons</taxon>
        <taxon>Gunneridae</taxon>
        <taxon>Pentapetalae</taxon>
        <taxon>rosids</taxon>
        <taxon>malvids</taxon>
        <taxon>Brassicales</taxon>
        <taxon>Brassicaceae</taxon>
        <taxon>Brassiceae</taxon>
        <taxon>Brassica</taxon>
    </lineage>
</organism>
<dbReference type="OrthoDB" id="10432192at2759"/>
<evidence type="ECO:0000313" key="1">
    <source>
        <dbReference type="EMBL" id="KAG2263512.1"/>
    </source>
</evidence>
<evidence type="ECO:0000313" key="2">
    <source>
        <dbReference type="Proteomes" id="UP000886595"/>
    </source>
</evidence>
<protein>
    <submittedName>
        <fullName evidence="1">Uncharacterized protein</fullName>
    </submittedName>
</protein>
<keyword evidence="2" id="KW-1185">Reference proteome</keyword>
<gene>
    <name evidence="1" type="ORF">Bca52824_070591</name>
</gene>
<proteinExistence type="predicted"/>
<reference evidence="1 2" key="1">
    <citation type="submission" date="2020-02" db="EMBL/GenBank/DDBJ databases">
        <authorList>
            <person name="Ma Q."/>
            <person name="Huang Y."/>
            <person name="Song X."/>
            <person name="Pei D."/>
        </authorList>
    </citation>
    <scope>NUCLEOTIDE SEQUENCE [LARGE SCALE GENOMIC DNA]</scope>
    <source>
        <strain evidence="1">Sxm20200214</strain>
        <tissue evidence="1">Leaf</tissue>
    </source>
</reference>